<dbReference type="EMBL" id="JMCC02000001">
    <property type="protein sequence ID" value="KIG19530.1"/>
    <property type="molecule type" value="Genomic_DNA"/>
</dbReference>
<evidence type="ECO:0000313" key="2">
    <source>
        <dbReference type="Proteomes" id="UP000031599"/>
    </source>
</evidence>
<organism evidence="1 2">
    <name type="scientific">Enhygromyxa salina</name>
    <dbReference type="NCBI Taxonomy" id="215803"/>
    <lineage>
        <taxon>Bacteria</taxon>
        <taxon>Pseudomonadati</taxon>
        <taxon>Myxococcota</taxon>
        <taxon>Polyangia</taxon>
        <taxon>Nannocystales</taxon>
        <taxon>Nannocystaceae</taxon>
        <taxon>Enhygromyxa</taxon>
    </lineage>
</organism>
<sequence length="56" mass="6186">MRGVRAENESDHARIAQCIDKCDSILDDEQELRLGECAERPTCHEIESCVLATPGA</sequence>
<dbReference type="AlphaFoldDB" id="A0A0C2DDK1"/>
<dbReference type="Proteomes" id="UP000031599">
    <property type="component" value="Unassembled WGS sequence"/>
</dbReference>
<gene>
    <name evidence="1" type="ORF">DB30_00039</name>
</gene>
<evidence type="ECO:0000313" key="1">
    <source>
        <dbReference type="EMBL" id="KIG19530.1"/>
    </source>
</evidence>
<comment type="caution">
    <text evidence="1">The sequence shown here is derived from an EMBL/GenBank/DDBJ whole genome shotgun (WGS) entry which is preliminary data.</text>
</comment>
<reference evidence="1 2" key="1">
    <citation type="submission" date="2014-12" db="EMBL/GenBank/DDBJ databases">
        <title>Genome assembly of Enhygromyxa salina DSM 15201.</title>
        <authorList>
            <person name="Sharma G."/>
            <person name="Subramanian S."/>
        </authorList>
    </citation>
    <scope>NUCLEOTIDE SEQUENCE [LARGE SCALE GENOMIC DNA]</scope>
    <source>
        <strain evidence="1 2">DSM 15201</strain>
    </source>
</reference>
<protein>
    <submittedName>
        <fullName evidence="1">Uncharacterized protein</fullName>
    </submittedName>
</protein>
<name>A0A0C2DDK1_9BACT</name>
<accession>A0A0C2DDK1</accession>
<proteinExistence type="predicted"/>